<evidence type="ECO:0000256" key="7">
    <source>
        <dbReference type="ARBA" id="ARBA00022723"/>
    </source>
</evidence>
<comment type="cofactor">
    <cofactor evidence="2">
        <name>Ca(2+)</name>
        <dbReference type="ChEBI" id="CHEBI:29108"/>
    </cofactor>
</comment>
<dbReference type="GO" id="GO:0008289">
    <property type="term" value="F:lipid binding"/>
    <property type="evidence" value="ECO:0007669"/>
    <property type="project" value="TreeGrafter"/>
</dbReference>
<evidence type="ECO:0000256" key="12">
    <source>
        <dbReference type="ARBA" id="ARBA00023098"/>
    </source>
</evidence>
<sequence length="229" mass="25618">MAIARRFDTTMGLKKGVYNVMLLGFAFSWLSCVVVDGASRRHVFEVGSRGRLPDHKTIRTVLEVATSRGKIRPLNETEAAQSWKYVILIVLHFNSIPHVHALNIGVQDLDASIVLSKDCSRTCESEFCTVPPFLRYGKYCGLMYSGCPGEKPCDGLDSCCMQHDACVQSKHNDYLSSECSQKFLMCMSQFRNSKGRTFKGSKCQVEDVVEVITIVMEAALFAGRYLHKP</sequence>
<keyword evidence="11" id="KW-0442">Lipid degradation</keyword>
<dbReference type="PANTHER" id="PTHR11716">
    <property type="entry name" value="PHOSPHOLIPASE A2 FAMILY MEMBER"/>
    <property type="match status" value="1"/>
</dbReference>
<evidence type="ECO:0000256" key="6">
    <source>
        <dbReference type="ARBA" id="ARBA00022525"/>
    </source>
</evidence>
<dbReference type="GO" id="GO:0005576">
    <property type="term" value="C:extracellular region"/>
    <property type="evidence" value="ECO:0007669"/>
    <property type="project" value="UniProtKB-SubCell"/>
</dbReference>
<dbReference type="SUPFAM" id="SSF48619">
    <property type="entry name" value="Phospholipase A2, PLA2"/>
    <property type="match status" value="1"/>
</dbReference>
<comment type="caution">
    <text evidence="14">The sequence shown here is derived from an EMBL/GenBank/DDBJ whole genome shotgun (WGS) entry which is preliminary data.</text>
</comment>
<dbReference type="FunFam" id="1.20.90.10:FF:000005">
    <property type="entry name" value="Secretory phospholipase A2"/>
    <property type="match status" value="1"/>
</dbReference>
<gene>
    <name evidence="14" type="ORF">M0R45_018810</name>
</gene>
<evidence type="ECO:0000313" key="14">
    <source>
        <dbReference type="EMBL" id="KAK9931536.1"/>
    </source>
</evidence>
<comment type="subcellular location">
    <subcellularLocation>
        <location evidence="3">Secreted</location>
    </subcellularLocation>
</comment>
<dbReference type="GO" id="GO:0004623">
    <property type="term" value="F:phospholipase A2 activity"/>
    <property type="evidence" value="ECO:0007669"/>
    <property type="project" value="UniProtKB-EC"/>
</dbReference>
<dbReference type="EMBL" id="JBEDUW010000004">
    <property type="protein sequence ID" value="KAK9931536.1"/>
    <property type="molecule type" value="Genomic_DNA"/>
</dbReference>
<dbReference type="PANTHER" id="PTHR11716:SF47">
    <property type="entry name" value="PHOSPHOLIPASE A2-ALPHA"/>
    <property type="match status" value="1"/>
</dbReference>
<dbReference type="AlphaFoldDB" id="A0AAW1X5B3"/>
<keyword evidence="6" id="KW-0964">Secreted</keyword>
<evidence type="ECO:0000313" key="15">
    <source>
        <dbReference type="Proteomes" id="UP001457282"/>
    </source>
</evidence>
<keyword evidence="12" id="KW-0443">Lipid metabolism</keyword>
<evidence type="ECO:0000256" key="10">
    <source>
        <dbReference type="ARBA" id="ARBA00022837"/>
    </source>
</evidence>
<dbReference type="GO" id="GO:0012505">
    <property type="term" value="C:endomembrane system"/>
    <property type="evidence" value="ECO:0007669"/>
    <property type="project" value="UniProtKB-ARBA"/>
</dbReference>
<dbReference type="PROSITE" id="PS00118">
    <property type="entry name" value="PA2_HIS"/>
    <property type="match status" value="1"/>
</dbReference>
<dbReference type="InterPro" id="IPR001211">
    <property type="entry name" value="PLA2"/>
</dbReference>
<keyword evidence="7" id="KW-0479">Metal-binding</keyword>
<protein>
    <recommendedName>
        <fullName evidence="5">phospholipase A2</fullName>
        <ecNumber evidence="5">3.1.1.4</ecNumber>
    </recommendedName>
</protein>
<comment type="catalytic activity">
    <reaction evidence="1">
        <text>a 1,2-diacyl-sn-glycero-3-phosphocholine + H2O = a 1-acyl-sn-glycero-3-phosphocholine + a fatty acid + H(+)</text>
        <dbReference type="Rhea" id="RHEA:15801"/>
        <dbReference type="ChEBI" id="CHEBI:15377"/>
        <dbReference type="ChEBI" id="CHEBI:15378"/>
        <dbReference type="ChEBI" id="CHEBI:28868"/>
        <dbReference type="ChEBI" id="CHEBI:57643"/>
        <dbReference type="ChEBI" id="CHEBI:58168"/>
        <dbReference type="EC" id="3.1.1.4"/>
    </reaction>
</comment>
<reference evidence="14 15" key="1">
    <citation type="journal article" date="2023" name="G3 (Bethesda)">
        <title>A chromosome-length genome assembly and annotation of blackberry (Rubus argutus, cv. 'Hillquist').</title>
        <authorList>
            <person name="Bruna T."/>
            <person name="Aryal R."/>
            <person name="Dudchenko O."/>
            <person name="Sargent D.J."/>
            <person name="Mead D."/>
            <person name="Buti M."/>
            <person name="Cavallini A."/>
            <person name="Hytonen T."/>
            <person name="Andres J."/>
            <person name="Pham M."/>
            <person name="Weisz D."/>
            <person name="Mascagni F."/>
            <person name="Usai G."/>
            <person name="Natali L."/>
            <person name="Bassil N."/>
            <person name="Fernandez G.E."/>
            <person name="Lomsadze A."/>
            <person name="Armour M."/>
            <person name="Olukolu B."/>
            <person name="Poorten T."/>
            <person name="Britton C."/>
            <person name="Davik J."/>
            <person name="Ashrafi H."/>
            <person name="Aiden E.L."/>
            <person name="Borodovsky M."/>
            <person name="Worthington M."/>
        </authorList>
    </citation>
    <scope>NUCLEOTIDE SEQUENCE [LARGE SCALE GENOMIC DNA]</scope>
    <source>
        <strain evidence="14">PI 553951</strain>
    </source>
</reference>
<keyword evidence="15" id="KW-1185">Reference proteome</keyword>
<evidence type="ECO:0000256" key="11">
    <source>
        <dbReference type="ARBA" id="ARBA00022963"/>
    </source>
</evidence>
<dbReference type="GO" id="GO:0050482">
    <property type="term" value="P:arachidonate secretion"/>
    <property type="evidence" value="ECO:0007669"/>
    <property type="project" value="InterPro"/>
</dbReference>
<evidence type="ECO:0000256" key="8">
    <source>
        <dbReference type="ARBA" id="ARBA00022729"/>
    </source>
</evidence>
<accession>A0AAW1X5B3</accession>
<keyword evidence="8" id="KW-0732">Signal</keyword>
<keyword evidence="13" id="KW-1015">Disulfide bond</keyword>
<dbReference type="Proteomes" id="UP001457282">
    <property type="component" value="Unassembled WGS sequence"/>
</dbReference>
<evidence type="ECO:0000256" key="5">
    <source>
        <dbReference type="ARBA" id="ARBA00013278"/>
    </source>
</evidence>
<evidence type="ECO:0000256" key="3">
    <source>
        <dbReference type="ARBA" id="ARBA00004613"/>
    </source>
</evidence>
<dbReference type="InterPro" id="IPR036444">
    <property type="entry name" value="PLipase_A2_dom_sf"/>
</dbReference>
<dbReference type="GO" id="GO:0005509">
    <property type="term" value="F:calcium ion binding"/>
    <property type="evidence" value="ECO:0007669"/>
    <property type="project" value="InterPro"/>
</dbReference>
<evidence type="ECO:0000256" key="2">
    <source>
        <dbReference type="ARBA" id="ARBA00001913"/>
    </source>
</evidence>
<dbReference type="GO" id="GO:0016042">
    <property type="term" value="P:lipid catabolic process"/>
    <property type="evidence" value="ECO:0007669"/>
    <property type="project" value="UniProtKB-KW"/>
</dbReference>
<name>A0AAW1X5B3_RUBAR</name>
<proteinExistence type="inferred from homology"/>
<evidence type="ECO:0000256" key="9">
    <source>
        <dbReference type="ARBA" id="ARBA00022801"/>
    </source>
</evidence>
<dbReference type="EC" id="3.1.1.4" evidence="5"/>
<evidence type="ECO:0000256" key="13">
    <source>
        <dbReference type="ARBA" id="ARBA00023157"/>
    </source>
</evidence>
<dbReference type="InterPro" id="IPR033113">
    <property type="entry name" value="PLA2_histidine"/>
</dbReference>
<evidence type="ECO:0000256" key="1">
    <source>
        <dbReference type="ARBA" id="ARBA00001604"/>
    </source>
</evidence>
<evidence type="ECO:0000256" key="4">
    <source>
        <dbReference type="ARBA" id="ARBA00007056"/>
    </source>
</evidence>
<dbReference type="PROSITE" id="PS51257">
    <property type="entry name" value="PROKAR_LIPOPROTEIN"/>
    <property type="match status" value="1"/>
</dbReference>
<organism evidence="14 15">
    <name type="scientific">Rubus argutus</name>
    <name type="common">Southern blackberry</name>
    <dbReference type="NCBI Taxonomy" id="59490"/>
    <lineage>
        <taxon>Eukaryota</taxon>
        <taxon>Viridiplantae</taxon>
        <taxon>Streptophyta</taxon>
        <taxon>Embryophyta</taxon>
        <taxon>Tracheophyta</taxon>
        <taxon>Spermatophyta</taxon>
        <taxon>Magnoliopsida</taxon>
        <taxon>eudicotyledons</taxon>
        <taxon>Gunneridae</taxon>
        <taxon>Pentapetalae</taxon>
        <taxon>rosids</taxon>
        <taxon>fabids</taxon>
        <taxon>Rosales</taxon>
        <taxon>Rosaceae</taxon>
        <taxon>Rosoideae</taxon>
        <taxon>Rosoideae incertae sedis</taxon>
        <taxon>Rubus</taxon>
    </lineage>
</organism>
<keyword evidence="10" id="KW-0106">Calcium</keyword>
<comment type="similarity">
    <text evidence="4">Belongs to the phospholipase A2 family.</text>
</comment>
<keyword evidence="9" id="KW-0378">Hydrolase</keyword>
<dbReference type="CDD" id="cd04706">
    <property type="entry name" value="PLA2_plant"/>
    <property type="match status" value="1"/>
</dbReference>
<dbReference type="GO" id="GO:0006644">
    <property type="term" value="P:phospholipid metabolic process"/>
    <property type="evidence" value="ECO:0007669"/>
    <property type="project" value="InterPro"/>
</dbReference>
<dbReference type="Gene3D" id="1.20.90.10">
    <property type="entry name" value="Phospholipase A2 domain"/>
    <property type="match status" value="1"/>
</dbReference>